<evidence type="ECO:0000256" key="3">
    <source>
        <dbReference type="ARBA" id="ARBA00023027"/>
    </source>
</evidence>
<feature type="binding site" evidence="4">
    <location>
        <position position="106"/>
    </location>
    <ligand>
        <name>nicotinamide</name>
        <dbReference type="ChEBI" id="CHEBI:17154"/>
    </ligand>
</feature>
<dbReference type="GO" id="GO:0070403">
    <property type="term" value="F:NAD+ binding"/>
    <property type="evidence" value="ECO:0007669"/>
    <property type="project" value="UniProtKB-UniRule"/>
</dbReference>
<feature type="binding site" evidence="4">
    <location>
        <position position="233"/>
    </location>
    <ligand>
        <name>NAD(+)</name>
        <dbReference type="ChEBI" id="CHEBI:57540"/>
    </ligand>
</feature>
<feature type="binding site" evidence="4">
    <location>
        <position position="105"/>
    </location>
    <ligand>
        <name>NAD(+)</name>
        <dbReference type="ChEBI" id="CHEBI:57540"/>
    </ligand>
</feature>
<comment type="caution">
    <text evidence="4">Lacks conserved residue(s) required for the propagation of feature annotation.</text>
</comment>
<dbReference type="EC" id="2.3.1.286" evidence="4"/>
<dbReference type="GO" id="GO:0005737">
    <property type="term" value="C:cytoplasm"/>
    <property type="evidence" value="ECO:0007669"/>
    <property type="project" value="UniProtKB-SubCell"/>
</dbReference>
<dbReference type="PANTHER" id="PTHR11085">
    <property type="entry name" value="NAD-DEPENDENT PROTEIN DEACYLASE SIRTUIN-5, MITOCHONDRIAL-RELATED"/>
    <property type="match status" value="1"/>
</dbReference>
<feature type="binding site" evidence="4">
    <location>
        <position position="37"/>
    </location>
    <ligand>
        <name>NAD(+)</name>
        <dbReference type="ChEBI" id="CHEBI:57540"/>
    </ligand>
</feature>
<dbReference type="Gene3D" id="3.40.50.1220">
    <property type="entry name" value="TPP-binding domain"/>
    <property type="match status" value="1"/>
</dbReference>
<dbReference type="HAMAP" id="MF_01968">
    <property type="entry name" value="Sirtuin_ClassU"/>
    <property type="match status" value="1"/>
</dbReference>
<evidence type="ECO:0000256" key="5">
    <source>
        <dbReference type="PROSITE-ProRule" id="PRU00236"/>
    </source>
</evidence>
<keyword evidence="8" id="KW-1185">Reference proteome</keyword>
<feature type="binding site" evidence="4 5">
    <location>
        <position position="132"/>
    </location>
    <ligand>
        <name>Zn(2+)</name>
        <dbReference type="ChEBI" id="CHEBI:29105"/>
    </ligand>
</feature>
<evidence type="ECO:0000256" key="1">
    <source>
        <dbReference type="ARBA" id="ARBA00022490"/>
    </source>
</evidence>
<dbReference type="InterPro" id="IPR050134">
    <property type="entry name" value="NAD-dep_sirtuin_deacylases"/>
</dbReference>
<evidence type="ECO:0000259" key="6">
    <source>
        <dbReference type="PROSITE" id="PS50305"/>
    </source>
</evidence>
<dbReference type="GO" id="GO:0017136">
    <property type="term" value="F:histone deacetylase activity, NAD-dependent"/>
    <property type="evidence" value="ECO:0007669"/>
    <property type="project" value="TreeGrafter"/>
</dbReference>
<dbReference type="InterPro" id="IPR003000">
    <property type="entry name" value="Sirtuin"/>
</dbReference>
<dbReference type="EMBL" id="FQXR01000005">
    <property type="protein sequence ID" value="SHH90926.1"/>
    <property type="molecule type" value="Genomic_DNA"/>
</dbReference>
<keyword evidence="4 5" id="KW-0862">Zinc</keyword>
<dbReference type="InterPro" id="IPR026591">
    <property type="entry name" value="Sirtuin_cat_small_dom_sf"/>
</dbReference>
<evidence type="ECO:0000313" key="8">
    <source>
        <dbReference type="Proteomes" id="UP000184389"/>
    </source>
</evidence>
<feature type="binding site" evidence="4">
    <location>
        <position position="195"/>
    </location>
    <ligand>
        <name>NAD(+)</name>
        <dbReference type="ChEBI" id="CHEBI:57540"/>
    </ligand>
</feature>
<dbReference type="Proteomes" id="UP000184389">
    <property type="component" value="Unassembled WGS sequence"/>
</dbReference>
<feature type="binding site" evidence="4">
    <location>
        <position position="105"/>
    </location>
    <ligand>
        <name>nicotinamide</name>
        <dbReference type="ChEBI" id="CHEBI:17154"/>
    </ligand>
</feature>
<dbReference type="AlphaFoldDB" id="A0A1M5WTM2"/>
<feature type="active site" description="Proton acceptor" evidence="4 5">
    <location>
        <position position="121"/>
    </location>
</feature>
<feature type="binding site" evidence="4 5">
    <location>
        <position position="157"/>
    </location>
    <ligand>
        <name>Zn(2+)</name>
        <dbReference type="ChEBI" id="CHEBI:29105"/>
    </ligand>
</feature>
<comment type="similarity">
    <text evidence="4">Belongs to the sirtuin family. Class U subfamily.</text>
</comment>
<organism evidence="7 8">
    <name type="scientific">Sporanaerobacter acetigenes DSM 13106</name>
    <dbReference type="NCBI Taxonomy" id="1123281"/>
    <lineage>
        <taxon>Bacteria</taxon>
        <taxon>Bacillati</taxon>
        <taxon>Bacillota</taxon>
        <taxon>Tissierellia</taxon>
        <taxon>Tissierellales</taxon>
        <taxon>Sporanaerobacteraceae</taxon>
        <taxon>Sporanaerobacter</taxon>
    </lineage>
</organism>
<keyword evidence="1 4" id="KW-0963">Cytoplasm</keyword>
<feature type="binding site" evidence="4 5">
    <location>
        <position position="129"/>
    </location>
    <ligand>
        <name>Zn(2+)</name>
        <dbReference type="ChEBI" id="CHEBI:29105"/>
    </ligand>
</feature>
<feature type="binding site" evidence="4">
    <location>
        <position position="215"/>
    </location>
    <ligand>
        <name>NAD(+)</name>
        <dbReference type="ChEBI" id="CHEBI:57540"/>
    </ligand>
</feature>
<sequence>MDMDLIKRASHMIRKSSKTFVLTGAGISTESGIPDFRSPNTGLWENIDPMEALSTTVLYNYPKKFYSQGYKILLDMKDAKPNRAHYVLAEMERMGFISGIITQNIDNLHQKSGSQYVLEVHGNTREGSCINCGKKVDLDVLTEKVNNNEIPPRCDNCHGILRPDVIMFGDMLPEDFNIALEEVENGDLLIVIGSSLVVAPVNYLPQMAKKLIIINSDSTAMDFCADLIINESASAALEAILYELKVE</sequence>
<keyword evidence="3 4" id="KW-0520">NAD</keyword>
<comment type="subcellular location">
    <subcellularLocation>
        <location evidence="4">Cytoplasm</location>
    </subcellularLocation>
</comment>
<dbReference type="NCBIfam" id="NF001753">
    <property type="entry name" value="PRK00481.1-3"/>
    <property type="match status" value="1"/>
</dbReference>
<dbReference type="Gene3D" id="3.30.1600.10">
    <property type="entry name" value="SIR2/SIRT2 'Small Domain"/>
    <property type="match status" value="1"/>
</dbReference>
<protein>
    <recommendedName>
        <fullName evidence="4">NAD-dependent protein deacetylase</fullName>
        <ecNumber evidence="4">2.3.1.286</ecNumber>
    </recommendedName>
    <alternativeName>
        <fullName evidence="4">Regulatory protein SIR2 homolog</fullName>
    </alternativeName>
</protein>
<dbReference type="SUPFAM" id="SSF52467">
    <property type="entry name" value="DHS-like NAD/FAD-binding domain"/>
    <property type="match status" value="1"/>
</dbReference>
<feature type="binding site" evidence="4">
    <location>
        <position position="29"/>
    </location>
    <ligand>
        <name>NAD(+)</name>
        <dbReference type="ChEBI" id="CHEBI:57540"/>
    </ligand>
</feature>
<feature type="domain" description="Deacetylase sirtuin-type" evidence="6">
    <location>
        <begin position="1"/>
        <end position="247"/>
    </location>
</feature>
<comment type="function">
    <text evidence="4">NAD-dependent protein deacetylase which modulates the activities of several enzymes which are inactive in their acetylated form.</text>
</comment>
<feature type="binding site" evidence="4">
    <location>
        <position position="36"/>
    </location>
    <ligand>
        <name>nicotinamide</name>
        <dbReference type="ChEBI" id="CHEBI:17154"/>
    </ligand>
</feature>
<comment type="cofactor">
    <cofactor evidence="4">
        <name>Zn(2+)</name>
        <dbReference type="ChEBI" id="CHEBI:29105"/>
    </cofactor>
    <text evidence="4">Binds 1 zinc ion per subunit.</text>
</comment>
<reference evidence="7 8" key="1">
    <citation type="submission" date="2016-11" db="EMBL/GenBank/DDBJ databases">
        <authorList>
            <person name="Jaros S."/>
            <person name="Januszkiewicz K."/>
            <person name="Wedrychowicz H."/>
        </authorList>
    </citation>
    <scope>NUCLEOTIDE SEQUENCE [LARGE SCALE GENOMIC DNA]</scope>
    <source>
        <strain evidence="7 8">DSM 13106</strain>
    </source>
</reference>
<proteinExistence type="inferred from homology"/>
<dbReference type="PROSITE" id="PS50305">
    <property type="entry name" value="SIRTUIN"/>
    <property type="match status" value="1"/>
</dbReference>
<keyword evidence="4 5" id="KW-0479">Metal-binding</keyword>
<feature type="binding site" evidence="4 5">
    <location>
        <position position="154"/>
    </location>
    <ligand>
        <name>Zn(2+)</name>
        <dbReference type="ChEBI" id="CHEBI:29105"/>
    </ligand>
</feature>
<feature type="binding site" evidence="4">
    <location>
        <position position="194"/>
    </location>
    <ligand>
        <name>NAD(+)</name>
        <dbReference type="ChEBI" id="CHEBI:57540"/>
    </ligand>
</feature>
<accession>A0A1M5WTM2</accession>
<feature type="binding site" evidence="4">
    <location>
        <position position="106"/>
    </location>
    <ligand>
        <name>NAD(+)</name>
        <dbReference type="ChEBI" id="CHEBI:57540"/>
    </ligand>
</feature>
<evidence type="ECO:0000313" key="7">
    <source>
        <dbReference type="EMBL" id="SHH90926.1"/>
    </source>
</evidence>
<dbReference type="Pfam" id="PF02146">
    <property type="entry name" value="SIR2"/>
    <property type="match status" value="1"/>
</dbReference>
<name>A0A1M5WTM2_9FIRM</name>
<keyword evidence="2 4" id="KW-0808">Transferase</keyword>
<dbReference type="PANTHER" id="PTHR11085:SF10">
    <property type="entry name" value="NAD-DEPENDENT PROTEIN DEACYLASE SIRTUIN-5, MITOCHONDRIAL-RELATED"/>
    <property type="match status" value="1"/>
</dbReference>
<evidence type="ECO:0000256" key="4">
    <source>
        <dbReference type="HAMAP-Rule" id="MF_01968"/>
    </source>
</evidence>
<dbReference type="InterPro" id="IPR029035">
    <property type="entry name" value="DHS-like_NAD/FAD-binding_dom"/>
</dbReference>
<dbReference type="GO" id="GO:0008270">
    <property type="term" value="F:zinc ion binding"/>
    <property type="evidence" value="ECO:0007669"/>
    <property type="project" value="UniProtKB-UniRule"/>
</dbReference>
<dbReference type="STRING" id="1123281.SAMN02745180_01406"/>
<dbReference type="InterPro" id="IPR028628">
    <property type="entry name" value="Sirtuin_class_U"/>
</dbReference>
<feature type="binding site" evidence="4">
    <location>
        <position position="25"/>
    </location>
    <ligand>
        <name>NAD(+)</name>
        <dbReference type="ChEBI" id="CHEBI:57540"/>
    </ligand>
</feature>
<feature type="binding site" evidence="4">
    <location>
        <position position="121"/>
    </location>
    <ligand>
        <name>NAD(+)</name>
        <dbReference type="ChEBI" id="CHEBI:57540"/>
    </ligand>
</feature>
<feature type="binding site" evidence="4">
    <location>
        <position position="36"/>
    </location>
    <ligand>
        <name>NAD(+)</name>
        <dbReference type="ChEBI" id="CHEBI:57540"/>
    </ligand>
</feature>
<comment type="catalytic activity">
    <reaction evidence="4">
        <text>N(6)-acetyl-L-lysyl-[protein] + NAD(+) + H2O = 2''-O-acetyl-ADP-D-ribose + nicotinamide + L-lysyl-[protein]</text>
        <dbReference type="Rhea" id="RHEA:43636"/>
        <dbReference type="Rhea" id="RHEA-COMP:9752"/>
        <dbReference type="Rhea" id="RHEA-COMP:10731"/>
        <dbReference type="ChEBI" id="CHEBI:15377"/>
        <dbReference type="ChEBI" id="CHEBI:17154"/>
        <dbReference type="ChEBI" id="CHEBI:29969"/>
        <dbReference type="ChEBI" id="CHEBI:57540"/>
        <dbReference type="ChEBI" id="CHEBI:61930"/>
        <dbReference type="ChEBI" id="CHEBI:83767"/>
        <dbReference type="EC" id="2.3.1.286"/>
    </reaction>
</comment>
<evidence type="ECO:0000256" key="2">
    <source>
        <dbReference type="ARBA" id="ARBA00022679"/>
    </source>
</evidence>
<gene>
    <name evidence="4" type="primary">cobB</name>
    <name evidence="7" type="ORF">SAMN02745180_01406</name>
</gene>
<dbReference type="InterPro" id="IPR026590">
    <property type="entry name" value="Ssirtuin_cat_dom"/>
</dbReference>
<feature type="binding site" evidence="4">
    <location>
        <position position="103"/>
    </location>
    <ligand>
        <name>NAD(+)</name>
        <dbReference type="ChEBI" id="CHEBI:57540"/>
    </ligand>
</feature>